<keyword evidence="2" id="KW-1185">Reference proteome</keyword>
<dbReference type="EMBL" id="JAWRVE010000071">
    <property type="protein sequence ID" value="KAL1864080.1"/>
    <property type="molecule type" value="Genomic_DNA"/>
</dbReference>
<accession>A0ABR3WKJ2</accession>
<evidence type="ECO:0008006" key="3">
    <source>
        <dbReference type="Google" id="ProtNLM"/>
    </source>
</evidence>
<reference evidence="1 2" key="1">
    <citation type="journal article" date="2024" name="IMA Fungus">
        <title>IMA Genome - F19 : A genome assembly and annotation guide to empower mycologists, including annotated draft genome sequences of Ceratocystis pirilliformis, Diaporthe australafricana, Fusarium ophioides, Paecilomyces lecythidis, and Sporothrix stenoceras.</title>
        <authorList>
            <person name="Aylward J."/>
            <person name="Wilson A.M."/>
            <person name="Visagie C.M."/>
            <person name="Spraker J."/>
            <person name="Barnes I."/>
            <person name="Buitendag C."/>
            <person name="Ceriani C."/>
            <person name="Del Mar Angel L."/>
            <person name="du Plessis D."/>
            <person name="Fuchs T."/>
            <person name="Gasser K."/>
            <person name="Kramer D."/>
            <person name="Li W."/>
            <person name="Munsamy K."/>
            <person name="Piso A."/>
            <person name="Price J.L."/>
            <person name="Sonnekus B."/>
            <person name="Thomas C."/>
            <person name="van der Nest A."/>
            <person name="van Dijk A."/>
            <person name="van Heerden A."/>
            <person name="van Vuuren N."/>
            <person name="Yilmaz N."/>
            <person name="Duong T.A."/>
            <person name="van der Merwe N.A."/>
            <person name="Wingfield M.J."/>
            <person name="Wingfield B.D."/>
        </authorList>
    </citation>
    <scope>NUCLEOTIDE SEQUENCE [LARGE SCALE GENOMIC DNA]</scope>
    <source>
        <strain evidence="1 2">CMW 18300</strain>
    </source>
</reference>
<comment type="caution">
    <text evidence="1">The sequence shown here is derived from an EMBL/GenBank/DDBJ whole genome shotgun (WGS) entry which is preliminary data.</text>
</comment>
<dbReference type="Pfam" id="PF15892">
    <property type="entry name" value="BNR_4"/>
    <property type="match status" value="1"/>
</dbReference>
<evidence type="ECO:0000313" key="1">
    <source>
        <dbReference type="EMBL" id="KAL1864080.1"/>
    </source>
</evidence>
<sequence length="442" mass="49114">MLPDPKVTVLGDDPAHRKHAINGYAFQQDAITSFKGWQYAVFYSALSPDPAPEPLYVHLARRQLPSGPWETIVFSDYQQTTDDGHNTVQLGICPGDGTIHLSYDHHCDVLRYRYSIRGVAQDPTAFNWSPSLFTPTLDYLPGIPSTHKHFSYVTYPRLGALGDSTMFMSLRDGKAGLGSDHLYLYRSSTGFWEFVGTPLTGVQSNPYVHGWDFRDGRLHVTWVYRGFVHYEGWDDPEDTKHKQQAGPNGAENNHNVCYAYSEDLGYTWKNGEGKVIADLRKEETIDNSSEGIVAFDIPKGSGLMNQEAQVVDQDGGVHILNRDTLDGINVWRHYYRAPGGPWTSRAVRPIDKPRRGRLAVTKDGDLLVILPHTAVPVIRILKAAKSSGYAEYEDVWVGNGLSGEPLIDGPRLAEENILSVLVGQDVEGSAGKRSLAVLDFAI</sequence>
<evidence type="ECO:0000313" key="2">
    <source>
        <dbReference type="Proteomes" id="UP001583177"/>
    </source>
</evidence>
<dbReference type="Proteomes" id="UP001583177">
    <property type="component" value="Unassembled WGS sequence"/>
</dbReference>
<organism evidence="1 2">
    <name type="scientific">Diaporthe australafricana</name>
    <dbReference type="NCBI Taxonomy" id="127596"/>
    <lineage>
        <taxon>Eukaryota</taxon>
        <taxon>Fungi</taxon>
        <taxon>Dikarya</taxon>
        <taxon>Ascomycota</taxon>
        <taxon>Pezizomycotina</taxon>
        <taxon>Sordariomycetes</taxon>
        <taxon>Sordariomycetidae</taxon>
        <taxon>Diaporthales</taxon>
        <taxon>Diaporthaceae</taxon>
        <taxon>Diaporthe</taxon>
    </lineage>
</organism>
<name>A0ABR3WKJ2_9PEZI</name>
<protein>
    <recommendedName>
        <fullName evidence="3">Dockerin type 1</fullName>
    </recommendedName>
</protein>
<proteinExistence type="predicted"/>
<gene>
    <name evidence="1" type="ORF">Daus18300_007860</name>
</gene>